<evidence type="ECO:0000256" key="1">
    <source>
        <dbReference type="SAM" id="Phobius"/>
    </source>
</evidence>
<accession>A0A0F9QCF6</accession>
<reference evidence="2" key="1">
    <citation type="journal article" date="2015" name="Nature">
        <title>Complex archaea that bridge the gap between prokaryotes and eukaryotes.</title>
        <authorList>
            <person name="Spang A."/>
            <person name="Saw J.H."/>
            <person name="Jorgensen S.L."/>
            <person name="Zaremba-Niedzwiedzka K."/>
            <person name="Martijn J."/>
            <person name="Lind A.E."/>
            <person name="van Eijk R."/>
            <person name="Schleper C."/>
            <person name="Guy L."/>
            <person name="Ettema T.J."/>
        </authorList>
    </citation>
    <scope>NUCLEOTIDE SEQUENCE</scope>
</reference>
<evidence type="ECO:0000313" key="2">
    <source>
        <dbReference type="EMBL" id="KKN41670.1"/>
    </source>
</evidence>
<keyword evidence="1" id="KW-0812">Transmembrane</keyword>
<dbReference type="EMBL" id="LAZR01001633">
    <property type="protein sequence ID" value="KKN41670.1"/>
    <property type="molecule type" value="Genomic_DNA"/>
</dbReference>
<name>A0A0F9QCF6_9ZZZZ</name>
<sequence>MSQFEASLTRPHRKQHYAGDIEAFPTGHMTYLAPKPLPTGALPMDYSHAVGVMNDRYLDFGIGKSAVFMWQMTLFVPFGMFLLCALIFPTVVSLYGYGYGNGAEDANSFFWQAFDLGFRWGLGAGLVGLFLFMVLRWQMYAKVEKIIPTRFNRQRREVCFMPEGHSEPIFIPWEELAAWTMEAQGVTEYGVRRQYGFGIGFYHPDTGERFTLEFETHGKPLSIYNWEALRAYMEYEVHTLKEIQPQGELMDEGEEPSEGVPFFYNAHRKLHSQRRAGKVGWIYTFFWYLYHIMTFWTIPNRLVEWENKKMERLSNQALPESMEAWSQPLPESEWAKPSETLKRLSDRLRVLRAAKPDRPITDLYADLHAEEVQAGRI</sequence>
<feature type="transmembrane region" description="Helical" evidence="1">
    <location>
        <begin position="117"/>
        <end position="135"/>
    </location>
</feature>
<keyword evidence="1" id="KW-1133">Transmembrane helix</keyword>
<organism evidence="2">
    <name type="scientific">marine sediment metagenome</name>
    <dbReference type="NCBI Taxonomy" id="412755"/>
    <lineage>
        <taxon>unclassified sequences</taxon>
        <taxon>metagenomes</taxon>
        <taxon>ecological metagenomes</taxon>
    </lineage>
</organism>
<feature type="transmembrane region" description="Helical" evidence="1">
    <location>
        <begin position="74"/>
        <end position="97"/>
    </location>
</feature>
<keyword evidence="1" id="KW-0472">Membrane</keyword>
<feature type="transmembrane region" description="Helical" evidence="1">
    <location>
        <begin position="279"/>
        <end position="298"/>
    </location>
</feature>
<comment type="caution">
    <text evidence="2">The sequence shown here is derived from an EMBL/GenBank/DDBJ whole genome shotgun (WGS) entry which is preliminary data.</text>
</comment>
<gene>
    <name evidence="2" type="ORF">LCGC14_0720900</name>
</gene>
<protein>
    <submittedName>
        <fullName evidence="2">Uncharacterized protein</fullName>
    </submittedName>
</protein>
<dbReference type="AlphaFoldDB" id="A0A0F9QCF6"/>
<proteinExistence type="predicted"/>